<comment type="caution">
    <text evidence="2">The sequence shown here is derived from an EMBL/GenBank/DDBJ whole genome shotgun (WGS) entry which is preliminary data.</text>
</comment>
<name>A0AAD9JMJ4_RIDPI</name>
<dbReference type="InterPro" id="IPR038425">
    <property type="entry name" value="GAT_sf"/>
</dbReference>
<dbReference type="Gene3D" id="1.20.58.160">
    <property type="match status" value="1"/>
</dbReference>
<accession>A0AAD9JMJ4</accession>
<dbReference type="InterPro" id="IPR027422">
    <property type="entry name" value="GGA1-3"/>
</dbReference>
<dbReference type="AlphaFoldDB" id="A0AAD9JMJ4"/>
<dbReference type="PROSITE" id="PS50909">
    <property type="entry name" value="GAT"/>
    <property type="match status" value="1"/>
</dbReference>
<dbReference type="Proteomes" id="UP001209878">
    <property type="component" value="Unassembled WGS sequence"/>
</dbReference>
<sequence length="157" mass="17258">MLVHYKLESATETELDLMKELYDTLEKERPSLFRLASDTDEKDQDAINDILKTNDSVVTVMNEYKELLMKDNHNPTNGLLDMTDQGACGQKAEVDGAGKSNLDELGDLFGSMNAGAAATNQTADVSSFIDLVSRHSLLLCSDVCMLNVSTALVYLFL</sequence>
<dbReference type="GO" id="GO:0035091">
    <property type="term" value="F:phosphatidylinositol binding"/>
    <property type="evidence" value="ECO:0007669"/>
    <property type="project" value="InterPro"/>
</dbReference>
<dbReference type="GO" id="GO:0043130">
    <property type="term" value="F:ubiquitin binding"/>
    <property type="evidence" value="ECO:0007669"/>
    <property type="project" value="InterPro"/>
</dbReference>
<evidence type="ECO:0000313" key="2">
    <source>
        <dbReference type="EMBL" id="KAK2155973.1"/>
    </source>
</evidence>
<dbReference type="PANTHER" id="PTHR45905:SF1">
    <property type="entry name" value="GOLGI-LOCALIZED, GAMMA-ADAPTIN EAR CONTAINING, ARF BINDING PROTEIN"/>
    <property type="match status" value="1"/>
</dbReference>
<organism evidence="2 3">
    <name type="scientific">Ridgeia piscesae</name>
    <name type="common">Tubeworm</name>
    <dbReference type="NCBI Taxonomy" id="27915"/>
    <lineage>
        <taxon>Eukaryota</taxon>
        <taxon>Metazoa</taxon>
        <taxon>Spiralia</taxon>
        <taxon>Lophotrochozoa</taxon>
        <taxon>Annelida</taxon>
        <taxon>Polychaeta</taxon>
        <taxon>Sedentaria</taxon>
        <taxon>Canalipalpata</taxon>
        <taxon>Sabellida</taxon>
        <taxon>Siboglinidae</taxon>
        <taxon>Ridgeia</taxon>
    </lineage>
</organism>
<proteinExistence type="predicted"/>
<evidence type="ECO:0000259" key="1">
    <source>
        <dbReference type="PROSITE" id="PS50909"/>
    </source>
</evidence>
<gene>
    <name evidence="2" type="ORF">NP493_2015g00001</name>
</gene>
<dbReference type="GO" id="GO:0034394">
    <property type="term" value="P:protein localization to cell surface"/>
    <property type="evidence" value="ECO:0007669"/>
    <property type="project" value="TreeGrafter"/>
</dbReference>
<evidence type="ECO:0000313" key="3">
    <source>
        <dbReference type="Proteomes" id="UP001209878"/>
    </source>
</evidence>
<dbReference type="Pfam" id="PF03127">
    <property type="entry name" value="GAT"/>
    <property type="match status" value="1"/>
</dbReference>
<dbReference type="InterPro" id="IPR004152">
    <property type="entry name" value="GAT_dom"/>
</dbReference>
<dbReference type="GO" id="GO:0031267">
    <property type="term" value="F:small GTPase binding"/>
    <property type="evidence" value="ECO:0007669"/>
    <property type="project" value="InterPro"/>
</dbReference>
<dbReference type="GO" id="GO:0006886">
    <property type="term" value="P:intracellular protein transport"/>
    <property type="evidence" value="ECO:0007669"/>
    <property type="project" value="InterPro"/>
</dbReference>
<dbReference type="SUPFAM" id="SSF89009">
    <property type="entry name" value="GAT-like domain"/>
    <property type="match status" value="1"/>
</dbReference>
<protein>
    <recommendedName>
        <fullName evidence="1">GAT domain-containing protein</fullName>
    </recommendedName>
</protein>
<dbReference type="PANTHER" id="PTHR45905">
    <property type="entry name" value="GOLGI-LOCALIZED, GAMMA-ADAPTIN EAR CONTAINING, ARF BINDING PROTEIN"/>
    <property type="match status" value="1"/>
</dbReference>
<reference evidence="2" key="1">
    <citation type="journal article" date="2023" name="Mol. Biol. Evol.">
        <title>Third-Generation Sequencing Reveals the Adaptive Role of the Epigenome in Three Deep-Sea Polychaetes.</title>
        <authorList>
            <person name="Perez M."/>
            <person name="Aroh O."/>
            <person name="Sun Y."/>
            <person name="Lan Y."/>
            <person name="Juniper S.K."/>
            <person name="Young C.R."/>
            <person name="Angers B."/>
            <person name="Qian P.Y."/>
        </authorList>
    </citation>
    <scope>NUCLEOTIDE SEQUENCE</scope>
    <source>
        <strain evidence="2">R07B-5</strain>
    </source>
</reference>
<dbReference type="GO" id="GO:0006893">
    <property type="term" value="P:Golgi to plasma membrane transport"/>
    <property type="evidence" value="ECO:0007669"/>
    <property type="project" value="TreeGrafter"/>
</dbReference>
<feature type="domain" description="GAT" evidence="1">
    <location>
        <begin position="1"/>
        <end position="69"/>
    </location>
</feature>
<dbReference type="GO" id="GO:0005802">
    <property type="term" value="C:trans-Golgi network"/>
    <property type="evidence" value="ECO:0007669"/>
    <property type="project" value="InterPro"/>
</dbReference>
<keyword evidence="3" id="KW-1185">Reference proteome</keyword>
<dbReference type="EMBL" id="JAODUO010002014">
    <property type="protein sequence ID" value="KAK2155973.1"/>
    <property type="molecule type" value="Genomic_DNA"/>
</dbReference>